<dbReference type="PANTHER" id="PTHR21192">
    <property type="entry name" value="NUCLEAR PROTEIN E3-3"/>
    <property type="match status" value="1"/>
</dbReference>
<accession>A0A846ZIX3</accession>
<dbReference type="Pfam" id="PF04430">
    <property type="entry name" value="DUF498"/>
    <property type="match status" value="1"/>
</dbReference>
<dbReference type="AlphaFoldDB" id="A0A846ZIX3"/>
<dbReference type="RefSeq" id="WP_168608148.1">
    <property type="nucleotide sequence ID" value="NZ_JAAZQD010000001.1"/>
</dbReference>
<dbReference type="Gene3D" id="3.40.1230.10">
    <property type="entry name" value="MTH938-like"/>
    <property type="match status" value="1"/>
</dbReference>
<evidence type="ECO:0000313" key="2">
    <source>
        <dbReference type="Proteomes" id="UP000541636"/>
    </source>
</evidence>
<dbReference type="PANTHER" id="PTHR21192:SF2">
    <property type="entry name" value="NADH DEHYDROGENASE [UBIQUINONE] 1 ALPHA SUBCOMPLEX ASSEMBLY FACTOR 3"/>
    <property type="match status" value="1"/>
</dbReference>
<evidence type="ECO:0000313" key="1">
    <source>
        <dbReference type="EMBL" id="NKZ37543.1"/>
    </source>
</evidence>
<dbReference type="CDD" id="cd05560">
    <property type="entry name" value="Xcc1710_like"/>
    <property type="match status" value="1"/>
</dbReference>
<dbReference type="InterPro" id="IPR007523">
    <property type="entry name" value="NDUFAF3/AAMDC"/>
</dbReference>
<organism evidence="1 2">
    <name type="scientific">Oleiagrimonas citrea</name>
    <dbReference type="NCBI Taxonomy" id="1665687"/>
    <lineage>
        <taxon>Bacteria</taxon>
        <taxon>Pseudomonadati</taxon>
        <taxon>Pseudomonadota</taxon>
        <taxon>Gammaproteobacteria</taxon>
        <taxon>Lysobacterales</taxon>
        <taxon>Rhodanobacteraceae</taxon>
        <taxon>Oleiagrimonas</taxon>
    </lineage>
</organism>
<dbReference type="Proteomes" id="UP000541636">
    <property type="component" value="Unassembled WGS sequence"/>
</dbReference>
<comment type="caution">
    <text evidence="1">The sequence shown here is derived from an EMBL/GenBank/DDBJ whole genome shotgun (WGS) entry which is preliminary data.</text>
</comment>
<dbReference type="SUPFAM" id="SSF64076">
    <property type="entry name" value="MTH938-like"/>
    <property type="match status" value="1"/>
</dbReference>
<name>A0A846ZIX3_9GAMM</name>
<keyword evidence="2" id="KW-1185">Reference proteome</keyword>
<reference evidence="1 2" key="1">
    <citation type="journal article" date="2017" name="Int. J. Syst. Evol. Microbiol.">
        <title>Oleiagrimonas citrea sp. nov., a marine bacterium isolated from tidal flat sediment and emended description of the genus Oleiagrimonas Fang et al. 2015 and Oleiagrimonas soli.</title>
        <authorList>
            <person name="Yang S.H."/>
            <person name="Seo H.S."/>
            <person name="Seong C.N."/>
            <person name="Kwon K.K."/>
        </authorList>
    </citation>
    <scope>NUCLEOTIDE SEQUENCE [LARGE SCALE GENOMIC DNA]</scope>
    <source>
        <strain evidence="1 2">MEBiC09124</strain>
    </source>
</reference>
<proteinExistence type="predicted"/>
<gene>
    <name evidence="1" type="ORF">HF690_01085</name>
</gene>
<sequence>MELSLERPEDFLYVRRIEDDAVTIVDRRFTRSLVLARDQVIEDWPVRDAGQMQPEDVQLILELKPEVVLLGTGARQQFPNAATLGAFTRRDVGVEVMDNAAAARTHSVLAGEGRDVVVAFILPE</sequence>
<dbReference type="EMBL" id="JAAZQD010000001">
    <property type="protein sequence ID" value="NKZ37543.1"/>
    <property type="molecule type" value="Genomic_DNA"/>
</dbReference>
<protein>
    <submittedName>
        <fullName evidence="1">Xcc1710-like domain-containing protein</fullName>
    </submittedName>
</protein>
<dbReference type="InterPro" id="IPR036748">
    <property type="entry name" value="MTH938-like_sf"/>
</dbReference>